<dbReference type="EMBL" id="QUNI01000001">
    <property type="protein sequence ID" value="REH01545.1"/>
    <property type="molecule type" value="Genomic_DNA"/>
</dbReference>
<dbReference type="AlphaFoldDB" id="A0A3E0ETG5"/>
<dbReference type="RefSeq" id="WP_115809132.1">
    <property type="nucleotide sequence ID" value="NZ_QUNI01000001.1"/>
</dbReference>
<feature type="transmembrane region" description="Helical" evidence="1">
    <location>
        <begin position="43"/>
        <end position="60"/>
    </location>
</feature>
<feature type="signal peptide" evidence="2">
    <location>
        <begin position="1"/>
        <end position="19"/>
    </location>
</feature>
<evidence type="ECO:0000313" key="4">
    <source>
        <dbReference type="Proteomes" id="UP000257136"/>
    </source>
</evidence>
<proteinExistence type="predicted"/>
<evidence type="ECO:0000256" key="2">
    <source>
        <dbReference type="SAM" id="SignalP"/>
    </source>
</evidence>
<keyword evidence="2" id="KW-0732">Signal</keyword>
<comment type="caution">
    <text evidence="3">The sequence shown here is derived from an EMBL/GenBank/DDBJ whole genome shotgun (WGS) entry which is preliminary data.</text>
</comment>
<gene>
    <name evidence="3" type="ORF">C8P67_10123</name>
</gene>
<sequence length="66" mass="7426">MKKMLYIFILFFLSTAAFCQDPPDFGDPNDPNPTDATLLTHDQVPIIVIVAVFFGIYMIAGKKYNP</sequence>
<dbReference type="Proteomes" id="UP000257136">
    <property type="component" value="Unassembled WGS sequence"/>
</dbReference>
<organism evidence="3 4">
    <name type="scientific">Flavobacterium aquicola</name>
    <dbReference type="NCBI Taxonomy" id="1682742"/>
    <lineage>
        <taxon>Bacteria</taxon>
        <taxon>Pseudomonadati</taxon>
        <taxon>Bacteroidota</taxon>
        <taxon>Flavobacteriia</taxon>
        <taxon>Flavobacteriales</taxon>
        <taxon>Flavobacteriaceae</taxon>
        <taxon>Flavobacterium</taxon>
    </lineage>
</organism>
<name>A0A3E0ETG5_9FLAO</name>
<dbReference type="OrthoDB" id="9962725at2"/>
<keyword evidence="1" id="KW-1133">Transmembrane helix</keyword>
<evidence type="ECO:0000313" key="3">
    <source>
        <dbReference type="EMBL" id="REH01545.1"/>
    </source>
</evidence>
<feature type="chain" id="PRO_5017605622" evidence="2">
    <location>
        <begin position="20"/>
        <end position="66"/>
    </location>
</feature>
<keyword evidence="1" id="KW-0472">Membrane</keyword>
<keyword evidence="1" id="KW-0812">Transmembrane</keyword>
<keyword evidence="4" id="KW-1185">Reference proteome</keyword>
<accession>A0A3E0ETG5</accession>
<reference evidence="3 4" key="1">
    <citation type="submission" date="2018-08" db="EMBL/GenBank/DDBJ databases">
        <title>Genomic Encyclopedia of Archaeal and Bacterial Type Strains, Phase II (KMG-II): from individual species to whole genera.</title>
        <authorList>
            <person name="Goeker M."/>
        </authorList>
    </citation>
    <scope>NUCLEOTIDE SEQUENCE [LARGE SCALE GENOMIC DNA]</scope>
    <source>
        <strain evidence="3 4">DSM 100880</strain>
    </source>
</reference>
<evidence type="ECO:0000256" key="1">
    <source>
        <dbReference type="SAM" id="Phobius"/>
    </source>
</evidence>
<protein>
    <submittedName>
        <fullName evidence="3">Uncharacterized protein</fullName>
    </submittedName>
</protein>